<evidence type="ECO:0000313" key="3">
    <source>
        <dbReference type="Proteomes" id="UP000247702"/>
    </source>
</evidence>
<accession>A0A2Z6RIY3</accession>
<dbReference type="GO" id="GO:0005524">
    <property type="term" value="F:ATP binding"/>
    <property type="evidence" value="ECO:0007669"/>
    <property type="project" value="InterPro"/>
</dbReference>
<evidence type="ECO:0000259" key="1">
    <source>
        <dbReference type="PROSITE" id="PS50011"/>
    </source>
</evidence>
<dbReference type="InterPro" id="IPR011009">
    <property type="entry name" value="Kinase-like_dom_sf"/>
</dbReference>
<keyword evidence="3" id="KW-1185">Reference proteome</keyword>
<proteinExistence type="predicted"/>
<gene>
    <name evidence="2" type="ORF">RclHR1_04490010</name>
</gene>
<feature type="domain" description="Protein kinase" evidence="1">
    <location>
        <begin position="666"/>
        <end position="937"/>
    </location>
</feature>
<dbReference type="SUPFAM" id="SSF56112">
    <property type="entry name" value="Protein kinase-like (PK-like)"/>
    <property type="match status" value="1"/>
</dbReference>
<dbReference type="Gene3D" id="1.10.510.10">
    <property type="entry name" value="Transferase(Phosphotransferase) domain 1"/>
    <property type="match status" value="1"/>
</dbReference>
<comment type="caution">
    <text evidence="2">The sequence shown here is derived from an EMBL/GenBank/DDBJ whole genome shotgun (WGS) entry which is preliminary data.</text>
</comment>
<reference evidence="2 3" key="1">
    <citation type="submission" date="2017-11" db="EMBL/GenBank/DDBJ databases">
        <title>The genome of Rhizophagus clarus HR1 reveals common genetic basis of auxotrophy among arbuscular mycorrhizal fungi.</title>
        <authorList>
            <person name="Kobayashi Y."/>
        </authorList>
    </citation>
    <scope>NUCLEOTIDE SEQUENCE [LARGE SCALE GENOMIC DNA]</scope>
    <source>
        <strain evidence="2 3">HR1</strain>
    </source>
</reference>
<dbReference type="EMBL" id="BEXD01003814">
    <property type="protein sequence ID" value="GBC02164.1"/>
    <property type="molecule type" value="Genomic_DNA"/>
</dbReference>
<dbReference type="PROSITE" id="PS50011">
    <property type="entry name" value="PROTEIN_KINASE_DOM"/>
    <property type="match status" value="1"/>
</dbReference>
<dbReference type="PANTHER" id="PTHR44329">
    <property type="entry name" value="SERINE/THREONINE-PROTEIN KINASE TNNI3K-RELATED"/>
    <property type="match status" value="1"/>
</dbReference>
<dbReference type="GO" id="GO:0004674">
    <property type="term" value="F:protein serine/threonine kinase activity"/>
    <property type="evidence" value="ECO:0007669"/>
    <property type="project" value="TreeGrafter"/>
</dbReference>
<dbReference type="Proteomes" id="UP000247702">
    <property type="component" value="Unassembled WGS sequence"/>
</dbReference>
<dbReference type="InterPro" id="IPR051681">
    <property type="entry name" value="Ser/Thr_Kinases-Pseudokinases"/>
</dbReference>
<dbReference type="InterPro" id="IPR000719">
    <property type="entry name" value="Prot_kinase_dom"/>
</dbReference>
<evidence type="ECO:0000313" key="2">
    <source>
        <dbReference type="EMBL" id="GBC02164.1"/>
    </source>
</evidence>
<organism evidence="2 3">
    <name type="scientific">Rhizophagus clarus</name>
    <dbReference type="NCBI Taxonomy" id="94130"/>
    <lineage>
        <taxon>Eukaryota</taxon>
        <taxon>Fungi</taxon>
        <taxon>Fungi incertae sedis</taxon>
        <taxon>Mucoromycota</taxon>
        <taxon>Glomeromycotina</taxon>
        <taxon>Glomeromycetes</taxon>
        <taxon>Glomerales</taxon>
        <taxon>Glomeraceae</taxon>
        <taxon>Rhizophagus</taxon>
    </lineage>
</organism>
<protein>
    <recommendedName>
        <fullName evidence="1">Protein kinase domain-containing protein</fullName>
    </recommendedName>
</protein>
<dbReference type="AlphaFoldDB" id="A0A2Z6RIY3"/>
<dbReference type="InterPro" id="IPR001245">
    <property type="entry name" value="Ser-Thr/Tyr_kinase_cat_dom"/>
</dbReference>
<dbReference type="Pfam" id="PF07714">
    <property type="entry name" value="PK_Tyr_Ser-Thr"/>
    <property type="match status" value="1"/>
</dbReference>
<name>A0A2Z6RIY3_9GLOM</name>
<sequence>MELMELEFLTKNFANWTSGNEIIDNFIQEKQLRYKYGVVFEWIPYGKFIEIKGIGKTIATAIWKEGPLKYYKNDEEWIRSSSYEEVILRFLYDSENITDEFINKVKSYLNSGNCGISQNPDTKDYILVFNKKSFESDCCKKCGDKYKYDSKVYKDFVRKNEDEEYKWCKSCHINHLKNNFKSWASGNEKIDNFIQQRRLNIKTSFDLIFEWIPFNEFIEIKEIRKDGSSVAIWKEGPLRYDIIEKEWMKESYKKVVLKYLFNLQNMTDEFLNETTVLYDSYGISQNPNTKEYILMVHHKYNKKYCEICDKEYIKPDHNWCESCQINYLKNNFINWTSGNKQIDGFIQKKQLKMSNNSSVTFEWVPYSEFIDIRELEDNCLTTAIWKEGPLYFDVDKMKWMRTTYEKVCLKYLSQDDTNEFINEDESSLTNEIGFGISQNPDTNDYILVFKNDYFDMRCEKCDNKYENRRHKWCKCRSEYLKNDFTNWTSGNEKIDSLIQKYQLKYNGHSTVFEWIPYDKFININKIGEGGLAIAKWKDGPLYYNYLNRKYKRKLNKKVLLKYLSNSQNINKKFLSEIIYLIEKSYGISQDPNTKDYILILQLKYYCEQCGKQYDNKFEINTKSCFSCQISHEDKKINDLIQEMRLNIDHNSNESGIIFEWIPYDQFNDIKGIGKGGFSAVYSAIWKDGSLCYAIVGFHYEWRREPNKKVALKCLHNSQNFLDEFINKVKAYPNQKIDNILKLYGISQNPDTKDYIMVLEYAEGGNFNNYLDKNYDNFDWFNGLKVLKDIFKGLSKIHQKHKVHCDFHMGNILFTSTRDACISDMGLCKKIDDNNKTNIYGVIPYVSPEVLKGKPYTQPADIYSSGMIMYVIATGRQPFADFAHDEALVLNIYNGIRPEISEKLVPKCYIDLMKRCWDSNPNNRPNSVEIKEMIELFYNSLDQKFKKKQQHCEIEKQFKETQEYRKENFLSLKNNKSTIHAQAIYTSRLLNPFIKVIEQ</sequence>